<protein>
    <submittedName>
        <fullName evidence="1">Uncharacterized protein</fullName>
    </submittedName>
</protein>
<reference evidence="1 2" key="1">
    <citation type="submission" date="2015-09" db="EMBL/GenBank/DDBJ databases">
        <authorList>
            <consortium name="Pathogen Informatics"/>
        </authorList>
    </citation>
    <scope>NUCLEOTIDE SEQUENCE [LARGE SCALE GENOMIC DNA]</scope>
    <source>
        <strain evidence="1 2">2789STDY5608837</strain>
    </source>
</reference>
<dbReference type="AlphaFoldDB" id="A0A174I274"/>
<sequence>MSRKNISYVKGYEHSDFTDLLNELQGKNENTEMIDGALLLDAPSSMEPVCAYEESEERHRIMSDQRIKYLYSKKDGIIHDKHCDNAKDILDEDLLWSEEYLPKLKPCPDCMIHAYVIAGAKDPKEIETYLDFFERTKMTTEQIRNIYVENGMKTRISIDTMTVWHKEDTWRIKSLPKKGHVQLYHNNYAVRANGVREFTQGFHIQSLMCADTDIRYVLNIIKKYEYKPEEYALHNGKLNKAEKKKAKQCQVEKIQKLTLSLEALLGEKTAEPTLWQKVKLHISGLFSKKTFFELNDFLMVSEQGYPKNQAICVYIWKDKNEQLFWQTGIYNQKLKQFSVCYGTVRYAINEDKVIAWKKMNADAVALEITDRRN</sequence>
<dbReference type="EMBL" id="CYZD01000029">
    <property type="protein sequence ID" value="CUO81303.1"/>
    <property type="molecule type" value="Genomic_DNA"/>
</dbReference>
<evidence type="ECO:0000313" key="2">
    <source>
        <dbReference type="Proteomes" id="UP000095409"/>
    </source>
</evidence>
<dbReference type="RefSeq" id="WP_055066673.1">
    <property type="nucleotide sequence ID" value="NZ_CYZD01000029.1"/>
</dbReference>
<evidence type="ECO:0000313" key="1">
    <source>
        <dbReference type="EMBL" id="CUO81303.1"/>
    </source>
</evidence>
<accession>A0A174I274</accession>
<dbReference type="Proteomes" id="UP000095409">
    <property type="component" value="Unassembled WGS sequence"/>
</dbReference>
<organism evidence="1 2">
    <name type="scientific">Blautia obeum</name>
    <dbReference type="NCBI Taxonomy" id="40520"/>
    <lineage>
        <taxon>Bacteria</taxon>
        <taxon>Bacillati</taxon>
        <taxon>Bacillota</taxon>
        <taxon>Clostridia</taxon>
        <taxon>Lachnospirales</taxon>
        <taxon>Lachnospiraceae</taxon>
        <taxon>Blautia</taxon>
    </lineage>
</organism>
<gene>
    <name evidence="1" type="ORF">ERS852394_03087</name>
</gene>
<name>A0A174I274_9FIRM</name>
<proteinExistence type="predicted"/>